<dbReference type="GO" id="GO:0006508">
    <property type="term" value="P:proteolysis"/>
    <property type="evidence" value="ECO:0007669"/>
    <property type="project" value="UniProtKB-KW"/>
</dbReference>
<evidence type="ECO:0000256" key="5">
    <source>
        <dbReference type="ARBA" id="ARBA00022737"/>
    </source>
</evidence>
<dbReference type="CDD" id="cd00190">
    <property type="entry name" value="Tryp_SPc"/>
    <property type="match status" value="1"/>
</dbReference>
<feature type="domain" description="LCCL" evidence="13">
    <location>
        <begin position="422"/>
        <end position="518"/>
    </location>
</feature>
<dbReference type="InterPro" id="IPR043504">
    <property type="entry name" value="Peptidase_S1_PA_chymotrypsin"/>
</dbReference>
<evidence type="ECO:0000259" key="14">
    <source>
        <dbReference type="PROSITE" id="PS50923"/>
    </source>
</evidence>
<evidence type="ECO:0000256" key="4">
    <source>
        <dbReference type="ARBA" id="ARBA00022729"/>
    </source>
</evidence>
<keyword evidence="7" id="KW-0325">Glycoprotein</keyword>
<organism evidence="15">
    <name type="scientific">Ammothea sp. RS-2014</name>
    <dbReference type="NCBI Taxonomy" id="1569307"/>
    <lineage>
        <taxon>Eukaryota</taxon>
        <taxon>Metazoa</taxon>
        <taxon>Ecdysozoa</taxon>
        <taxon>Arthropoda</taxon>
        <taxon>Chelicerata</taxon>
        <taxon>Pycnogonida</taxon>
        <taxon>Pantopoda</taxon>
        <taxon>Ammotheidae</taxon>
        <taxon>Ammothea</taxon>
    </lineage>
</organism>
<keyword evidence="3 8" id="KW-0768">Sushi</keyword>
<evidence type="ECO:0000259" key="12">
    <source>
        <dbReference type="PROSITE" id="PS50240"/>
    </source>
</evidence>
<dbReference type="InterPro" id="IPR036609">
    <property type="entry name" value="LCCL_sf"/>
</dbReference>
<dbReference type="PROSITE" id="PS00135">
    <property type="entry name" value="TRYPSIN_SER"/>
    <property type="match status" value="1"/>
</dbReference>
<keyword evidence="9" id="KW-0378">Hydrolase</keyword>
<dbReference type="Gene3D" id="3.10.100.10">
    <property type="entry name" value="Mannose-Binding Protein A, subunit A"/>
    <property type="match status" value="1"/>
</dbReference>
<name>A0A0E3VMY6_9CHEL</name>
<keyword evidence="2" id="KW-0964">Secreted</keyword>
<dbReference type="PROSITE" id="PS00022">
    <property type="entry name" value="EGF_1"/>
    <property type="match status" value="1"/>
</dbReference>
<dbReference type="SUPFAM" id="SSF57535">
    <property type="entry name" value="Complement control module/SCR domain"/>
    <property type="match status" value="5"/>
</dbReference>
<sequence length="1089" mass="119080">MRIGYFLCVAFLVFTNRQADSRGVDLGLCEEKIFQCRCGDVPSDAVRFPVKQCTFFRSWKPYCRPCGKVTEYDLCPKYRNCLRCDKNNEKDNKCTECPVGKYNNWCDADCKCQNGGSCDREGTCYCGANYEGRYCETAKVVDCTTPIAPRNGDVVFSSVKPGSRISYTCNAGHKLRGNSYNRCSLSGIWEDSIPICVAVCEIPQNLPPNMRIELINDDLKVLSKGGPPSAKATFYPESSHPAIQQGSSQGYQSQSRSTGRDDFISSIVFSCDSGYSLVGQRSLICINGQWSGSIPKCLKKCPIVVNPQNGIASISNGAGDILPGTTVTVTCNEGYQPAADAFITCLEDGKWSSDVTTCVPLVLCADPGLPEGATRESFAPYTSGKAIMYSCKDDAILIGDSTTVCQNSGEWSSEPPLCIAVSGKSITCKTSGSEVFGAVNTPIRISCPSGCAEDPSPIWGTVIYESSSSVCKAAIHSGKIKDEGGPVLVINNSNYAGFVSSVIHSIASESKDGFSSSFRFSSIPPKTFGEGGLTSECPQGWKEVDDVCILIVNKDKVWKEAEHICQNLDSSLLEVDDKKITKLQPLLLKQVNPDLLDGLSYWFRATCNSLTSKDKRSLSIVKNSPCDELKNFICQIQLISKGAKCSDPGNVFRATRTLKYVIDGVFYEGSSVTYKCTDLYYLSGEGTMKCQRDGEWSTPKPTCERIPVCEELPQPGNGALVYTEPPKVMRSGGPSSMDSRLGLPSRRFPGFRGNSPLSLTAPRNITQPADELKDVEVPDGYRRAGARALITCKSRFYSRSGSRVRTCKSNGRWSGSSASCHPICGISSAPKTSFVVNGNASDVGQWPWQAAVATWFPQIDSFYVTCGGSLISENWILTAAHCVTYQRTNIVISSTQFRVYLGKHYRNDTLDDEYVQMRSIEEIHVHPNYDYIQYDSDIALMKISTSADLTARVRPVCLPTFTSSDQNLVKGKIGVVTGWGKLEDDTYAEELQQAKVPFVPTRTCMEGYESEGLPVTITDYMFCAGYKEGKTDACSGDSGGPFVFLESATNKWTLEGIVSWGSPSGCGNQNQYGGFTRVERFLEWIQEFV</sequence>
<dbReference type="AlphaFoldDB" id="A0A0E3VMY6"/>
<dbReference type="SUPFAM" id="SSF69848">
    <property type="entry name" value="LCCL domain"/>
    <property type="match status" value="1"/>
</dbReference>
<evidence type="ECO:0000259" key="13">
    <source>
        <dbReference type="PROSITE" id="PS50820"/>
    </source>
</evidence>
<dbReference type="PRINTS" id="PR00722">
    <property type="entry name" value="CHYMOTRYPSIN"/>
</dbReference>
<comment type="subcellular location">
    <subcellularLocation>
        <location evidence="1">Secreted</location>
    </subcellularLocation>
</comment>
<evidence type="ECO:0000256" key="7">
    <source>
        <dbReference type="ARBA" id="ARBA00023180"/>
    </source>
</evidence>
<gene>
    <name evidence="15" type="primary">FC-like</name>
</gene>
<dbReference type="InterPro" id="IPR004043">
    <property type="entry name" value="LCCL"/>
</dbReference>
<feature type="disulfide bond" evidence="8">
    <location>
        <begin position="676"/>
        <end position="703"/>
    </location>
</feature>
<dbReference type="InterPro" id="IPR001314">
    <property type="entry name" value="Peptidase_S1A"/>
</dbReference>
<evidence type="ECO:0000256" key="10">
    <source>
        <dbReference type="SAM" id="MobiDB-lite"/>
    </source>
</evidence>
<dbReference type="SUPFAM" id="SSF56436">
    <property type="entry name" value="C-type lectin-like"/>
    <property type="match status" value="1"/>
</dbReference>
<dbReference type="PANTHER" id="PTHR46393">
    <property type="entry name" value="SUSHI DOMAIN-CONTAINING PROTEIN"/>
    <property type="match status" value="1"/>
</dbReference>
<dbReference type="Gene3D" id="2.40.10.10">
    <property type="entry name" value="Trypsin-like serine proteases"/>
    <property type="match status" value="3"/>
</dbReference>
<feature type="domain" description="Sushi" evidence="14">
    <location>
        <begin position="299"/>
        <end position="360"/>
    </location>
</feature>
<dbReference type="SUPFAM" id="SSF50494">
    <property type="entry name" value="Trypsin-like serine proteases"/>
    <property type="match status" value="1"/>
</dbReference>
<dbReference type="InterPro" id="IPR001254">
    <property type="entry name" value="Trypsin_dom"/>
</dbReference>
<dbReference type="EMBL" id="LC013274">
    <property type="protein sequence ID" value="BAR45632.1"/>
    <property type="molecule type" value="mRNA"/>
</dbReference>
<dbReference type="GO" id="GO:0004252">
    <property type="term" value="F:serine-type endopeptidase activity"/>
    <property type="evidence" value="ECO:0007669"/>
    <property type="project" value="InterPro"/>
</dbReference>
<dbReference type="CDD" id="cd00033">
    <property type="entry name" value="CCP"/>
    <property type="match status" value="5"/>
</dbReference>
<dbReference type="InterPro" id="IPR035976">
    <property type="entry name" value="Sushi/SCR/CCP_sf"/>
</dbReference>
<dbReference type="InterPro" id="IPR016187">
    <property type="entry name" value="CTDL_fold"/>
</dbReference>
<evidence type="ECO:0000256" key="6">
    <source>
        <dbReference type="ARBA" id="ARBA00023157"/>
    </source>
</evidence>
<evidence type="ECO:0000256" key="9">
    <source>
        <dbReference type="RuleBase" id="RU363034"/>
    </source>
</evidence>
<dbReference type="Pfam" id="PF00089">
    <property type="entry name" value="Trypsin"/>
    <property type="match status" value="1"/>
</dbReference>
<feature type="domain" description="Sushi" evidence="14">
    <location>
        <begin position="362"/>
        <end position="420"/>
    </location>
</feature>
<keyword evidence="5" id="KW-0677">Repeat</keyword>
<dbReference type="PROSITE" id="PS50923">
    <property type="entry name" value="SUSHI"/>
    <property type="match status" value="4"/>
</dbReference>
<dbReference type="Gene3D" id="2.10.70.10">
    <property type="entry name" value="Complement Module, domain 1"/>
    <property type="match status" value="6"/>
</dbReference>
<feature type="domain" description="Sushi" evidence="14">
    <location>
        <begin position="141"/>
        <end position="198"/>
    </location>
</feature>
<keyword evidence="9" id="KW-0645">Protease</keyword>
<keyword evidence="4 11" id="KW-0732">Signal</keyword>
<dbReference type="PROSITE" id="PS50240">
    <property type="entry name" value="TRYPSIN_DOM"/>
    <property type="match status" value="1"/>
</dbReference>
<feature type="region of interest" description="Disordered" evidence="10">
    <location>
        <begin position="233"/>
        <end position="258"/>
    </location>
</feature>
<dbReference type="InterPro" id="IPR033116">
    <property type="entry name" value="TRYPSIN_SER"/>
</dbReference>
<dbReference type="InterPro" id="IPR000436">
    <property type="entry name" value="Sushi_SCR_CCP_dom"/>
</dbReference>
<keyword evidence="9" id="KW-0720">Serine protease</keyword>
<dbReference type="GO" id="GO:0005576">
    <property type="term" value="C:extracellular region"/>
    <property type="evidence" value="ECO:0007669"/>
    <property type="project" value="UniProtKB-SubCell"/>
</dbReference>
<evidence type="ECO:0000256" key="3">
    <source>
        <dbReference type="ARBA" id="ARBA00022659"/>
    </source>
</evidence>
<evidence type="ECO:0000256" key="1">
    <source>
        <dbReference type="ARBA" id="ARBA00004613"/>
    </source>
</evidence>
<dbReference type="InterPro" id="IPR016186">
    <property type="entry name" value="C-type_lectin-like/link_sf"/>
</dbReference>
<feature type="disulfide bond" evidence="8">
    <location>
        <begin position="331"/>
        <end position="358"/>
    </location>
</feature>
<feature type="signal peptide" evidence="11">
    <location>
        <begin position="1"/>
        <end position="21"/>
    </location>
</feature>
<evidence type="ECO:0000256" key="2">
    <source>
        <dbReference type="ARBA" id="ARBA00022525"/>
    </source>
</evidence>
<dbReference type="InterPro" id="IPR018114">
    <property type="entry name" value="TRYPSIN_HIS"/>
</dbReference>
<dbReference type="PROSITE" id="PS00134">
    <property type="entry name" value="TRYPSIN_HIS"/>
    <property type="match status" value="1"/>
</dbReference>
<dbReference type="Pfam" id="PF03815">
    <property type="entry name" value="LCCL"/>
    <property type="match status" value="1"/>
</dbReference>
<dbReference type="SMART" id="SM00020">
    <property type="entry name" value="Tryp_SPc"/>
    <property type="match status" value="1"/>
</dbReference>
<dbReference type="SMART" id="SM00032">
    <property type="entry name" value="CCP"/>
    <property type="match status" value="6"/>
</dbReference>
<evidence type="ECO:0000256" key="11">
    <source>
        <dbReference type="SAM" id="SignalP"/>
    </source>
</evidence>
<feature type="disulfide bond" evidence="8">
    <location>
        <begin position="391"/>
        <end position="418"/>
    </location>
</feature>
<dbReference type="SMART" id="SM00603">
    <property type="entry name" value="LCCL"/>
    <property type="match status" value="1"/>
</dbReference>
<protein>
    <submittedName>
        <fullName evidence="15">Limulus clotting factor C-like</fullName>
    </submittedName>
</protein>
<dbReference type="InterPro" id="IPR009003">
    <property type="entry name" value="Peptidase_S1_PA"/>
</dbReference>
<reference evidence="15" key="1">
    <citation type="submission" date="2014-12" db="EMBL/GenBank/DDBJ databases">
        <title>Evolution of the complement system in protostomes revealed by de novo transcriptome analysis of six species of Arthropoda.</title>
        <authorList>
            <person name="Nonaka M."/>
            <person name="Sekiguchi R."/>
        </authorList>
    </citation>
    <scope>NUCLEOTIDE SEQUENCE</scope>
</reference>
<dbReference type="Gene3D" id="2.170.130.20">
    <property type="entry name" value="LCCL-like domain"/>
    <property type="match status" value="1"/>
</dbReference>
<feature type="domain" description="Sushi" evidence="14">
    <location>
        <begin position="643"/>
        <end position="705"/>
    </location>
</feature>
<dbReference type="Pfam" id="PF00084">
    <property type="entry name" value="Sushi"/>
    <property type="match status" value="6"/>
</dbReference>
<keyword evidence="6 8" id="KW-1015">Disulfide bond</keyword>
<accession>A0A0E3VMY6</accession>
<comment type="caution">
    <text evidence="8">Lacks conserved residue(s) required for the propagation of feature annotation.</text>
</comment>
<feature type="domain" description="Peptidase S1" evidence="12">
    <location>
        <begin position="835"/>
        <end position="1089"/>
    </location>
</feature>
<feature type="compositionally biased region" description="Low complexity" evidence="10">
    <location>
        <begin position="244"/>
        <end position="257"/>
    </location>
</feature>
<feature type="chain" id="PRO_5002414083" evidence="11">
    <location>
        <begin position="22"/>
        <end position="1089"/>
    </location>
</feature>
<dbReference type="SMR" id="A0A0E3VMY6"/>
<proteinExistence type="evidence at transcript level"/>
<feature type="disulfide bond" evidence="8">
    <location>
        <begin position="169"/>
        <end position="196"/>
    </location>
</feature>
<dbReference type="PANTHER" id="PTHR46393:SF7">
    <property type="entry name" value="COMPLEMENT C2"/>
    <property type="match status" value="1"/>
</dbReference>
<evidence type="ECO:0000256" key="8">
    <source>
        <dbReference type="PROSITE-ProRule" id="PRU00302"/>
    </source>
</evidence>
<dbReference type="FunFam" id="2.40.10.10:FF:000183">
    <property type="entry name" value="Complement component 1, s subcomponent"/>
    <property type="match status" value="1"/>
</dbReference>
<dbReference type="InterPro" id="IPR000742">
    <property type="entry name" value="EGF"/>
</dbReference>
<dbReference type="PROSITE" id="PS50820">
    <property type="entry name" value="LCCL"/>
    <property type="match status" value="1"/>
</dbReference>
<evidence type="ECO:0000313" key="15">
    <source>
        <dbReference type="EMBL" id="BAR45632.1"/>
    </source>
</evidence>